<evidence type="ECO:0000256" key="3">
    <source>
        <dbReference type="ARBA" id="ARBA00022692"/>
    </source>
</evidence>
<evidence type="ECO:0000313" key="11">
    <source>
        <dbReference type="Proteomes" id="UP000287865"/>
    </source>
</evidence>
<sequence>MTWLEYAIAAAWVTSVACLPWRWLLNAYARLNQTLQSASSKYAHLLLRYVPPTLLGAWAQAPRPRARLAGCVLTLLGILWALVLTAWLWWLISVVLIALLLLPINRRIRQYQRDLVAIQSALPGQLDMLAMLLSAGQPLLSSIEQCAQGPAVHPLQLELARLVSRVRAGIPLQQALTQLAETYRCRELRLFVHAVQHTRESGSGLAVILQQQAEQRREEIFLAVERKAMEAPVKMMFPLLCFIFPATILVLVVTLAAKVMWGL</sequence>
<feature type="transmembrane region" description="Helical" evidence="6">
    <location>
        <begin position="6"/>
        <end position="25"/>
    </location>
</feature>
<dbReference type="EMBL" id="QLMD01000016">
    <property type="protein sequence ID" value="RAJ93674.1"/>
    <property type="molecule type" value="Genomic_DNA"/>
</dbReference>
<evidence type="ECO:0000313" key="9">
    <source>
        <dbReference type="EMBL" id="RUO19391.1"/>
    </source>
</evidence>
<keyword evidence="2" id="KW-1003">Cell membrane</keyword>
<organism evidence="8 10">
    <name type="scientific">Aliidiomarina maris</name>
    <dbReference type="NCBI Taxonomy" id="531312"/>
    <lineage>
        <taxon>Bacteria</taxon>
        <taxon>Pseudomonadati</taxon>
        <taxon>Pseudomonadota</taxon>
        <taxon>Gammaproteobacteria</taxon>
        <taxon>Alteromonadales</taxon>
        <taxon>Idiomarinaceae</taxon>
        <taxon>Aliidiomarina</taxon>
    </lineage>
</organism>
<comment type="caution">
    <text evidence="8">The sequence shown here is derived from an EMBL/GenBank/DDBJ whole genome shotgun (WGS) entry which is preliminary data.</text>
</comment>
<dbReference type="InterPro" id="IPR018076">
    <property type="entry name" value="T2SS_GspF_dom"/>
</dbReference>
<dbReference type="Proteomes" id="UP000249203">
    <property type="component" value="Unassembled WGS sequence"/>
</dbReference>
<accession>A0A327WPL3</accession>
<evidence type="ECO:0000256" key="4">
    <source>
        <dbReference type="ARBA" id="ARBA00022989"/>
    </source>
</evidence>
<feature type="domain" description="Type II secretion system protein GspF" evidence="7">
    <location>
        <begin position="126"/>
        <end position="252"/>
    </location>
</feature>
<evidence type="ECO:0000313" key="8">
    <source>
        <dbReference type="EMBL" id="RAJ93674.1"/>
    </source>
</evidence>
<dbReference type="Gene3D" id="1.20.81.30">
    <property type="entry name" value="Type II secretion system (T2SS), domain F"/>
    <property type="match status" value="1"/>
</dbReference>
<dbReference type="RefSeq" id="WP_111570316.1">
    <property type="nucleotide sequence ID" value="NZ_PIPK01000016.1"/>
</dbReference>
<evidence type="ECO:0000256" key="1">
    <source>
        <dbReference type="ARBA" id="ARBA00004651"/>
    </source>
</evidence>
<reference evidence="8 10" key="2">
    <citation type="submission" date="2018-06" db="EMBL/GenBank/DDBJ databases">
        <title>Genomic Encyclopedia of Type Strains, Phase III (KMG-III): the genomes of soil and plant-associated and newly described type strains.</title>
        <authorList>
            <person name="Whitman W."/>
        </authorList>
    </citation>
    <scope>NUCLEOTIDE SEQUENCE [LARGE SCALE GENOMIC DNA]</scope>
    <source>
        <strain evidence="8 10">CGMCC 1.15366</strain>
    </source>
</reference>
<protein>
    <submittedName>
        <fullName evidence="8">Flp pilus assembly protein TadB</fullName>
    </submittedName>
</protein>
<dbReference type="AlphaFoldDB" id="A0A327WPL3"/>
<keyword evidence="3 6" id="KW-0812">Transmembrane</keyword>
<proteinExistence type="predicted"/>
<dbReference type="GO" id="GO:0005886">
    <property type="term" value="C:plasma membrane"/>
    <property type="evidence" value="ECO:0007669"/>
    <property type="project" value="UniProtKB-SubCell"/>
</dbReference>
<gene>
    <name evidence="8" type="ORF">B0I24_11632</name>
    <name evidence="9" type="ORF">CWE07_12985</name>
</gene>
<comment type="subcellular location">
    <subcellularLocation>
        <location evidence="1">Cell membrane</location>
        <topology evidence="1">Multi-pass membrane protein</topology>
    </subcellularLocation>
</comment>
<keyword evidence="4 6" id="KW-1133">Transmembrane helix</keyword>
<evidence type="ECO:0000259" key="7">
    <source>
        <dbReference type="Pfam" id="PF00482"/>
    </source>
</evidence>
<dbReference type="Pfam" id="PF00482">
    <property type="entry name" value="T2SSF"/>
    <property type="match status" value="1"/>
</dbReference>
<evidence type="ECO:0000256" key="2">
    <source>
        <dbReference type="ARBA" id="ARBA00022475"/>
    </source>
</evidence>
<dbReference type="PANTHER" id="PTHR35007:SF2">
    <property type="entry name" value="PILUS ASSEMBLE PROTEIN"/>
    <property type="match status" value="1"/>
</dbReference>
<name>A0A327WPL3_9GAMM</name>
<evidence type="ECO:0000313" key="10">
    <source>
        <dbReference type="Proteomes" id="UP000249203"/>
    </source>
</evidence>
<dbReference type="InterPro" id="IPR042094">
    <property type="entry name" value="T2SS_GspF_sf"/>
</dbReference>
<feature type="transmembrane region" description="Helical" evidence="6">
    <location>
        <begin position="236"/>
        <end position="257"/>
    </location>
</feature>
<evidence type="ECO:0000256" key="6">
    <source>
        <dbReference type="SAM" id="Phobius"/>
    </source>
</evidence>
<keyword evidence="5 6" id="KW-0472">Membrane</keyword>
<keyword evidence="11" id="KW-1185">Reference proteome</keyword>
<dbReference type="PANTHER" id="PTHR35007">
    <property type="entry name" value="INTEGRAL MEMBRANE PROTEIN-RELATED"/>
    <property type="match status" value="1"/>
</dbReference>
<dbReference type="OrthoDB" id="6236866at2"/>
<evidence type="ECO:0000256" key="5">
    <source>
        <dbReference type="ARBA" id="ARBA00023136"/>
    </source>
</evidence>
<feature type="transmembrane region" description="Helical" evidence="6">
    <location>
        <begin position="73"/>
        <end position="102"/>
    </location>
</feature>
<dbReference type="Proteomes" id="UP000287865">
    <property type="component" value="Unassembled WGS sequence"/>
</dbReference>
<reference evidence="9 11" key="1">
    <citation type="journal article" date="2018" name="Front. Microbiol.">
        <title>Genome-Based Analysis Reveals the Taxonomy and Diversity of the Family Idiomarinaceae.</title>
        <authorList>
            <person name="Liu Y."/>
            <person name="Lai Q."/>
            <person name="Shao Z."/>
        </authorList>
    </citation>
    <scope>NUCLEOTIDE SEQUENCE [LARGE SCALE GENOMIC DNA]</scope>
    <source>
        <strain evidence="9 11">CF12-14</strain>
    </source>
</reference>
<dbReference type="EMBL" id="PIPK01000016">
    <property type="protein sequence ID" value="RUO19391.1"/>
    <property type="molecule type" value="Genomic_DNA"/>
</dbReference>